<protein>
    <submittedName>
        <fullName evidence="2">DUF928 domain-containing protein</fullName>
    </submittedName>
</protein>
<gene>
    <name evidence="2" type="ORF">ENR15_04115</name>
</gene>
<reference evidence="2" key="1">
    <citation type="journal article" date="2020" name="mSystems">
        <title>Genome- and Community-Level Interaction Insights into Carbon Utilization and Element Cycling Functions of Hydrothermarchaeota in Hydrothermal Sediment.</title>
        <authorList>
            <person name="Zhou Z."/>
            <person name="Liu Y."/>
            <person name="Xu W."/>
            <person name="Pan J."/>
            <person name="Luo Z.H."/>
            <person name="Li M."/>
        </authorList>
    </citation>
    <scope>NUCLEOTIDE SEQUENCE [LARGE SCALE GENOMIC DNA]</scope>
    <source>
        <strain evidence="2">SpSt-374</strain>
    </source>
</reference>
<dbReference type="InterPro" id="IPR010328">
    <property type="entry name" value="DUF928"/>
</dbReference>
<sequence>MVMQKFSGSLKSVLAFSLFALLAVPPLATAQSVSFKPKGRPEQTAGGAARGNCLQVAGSQGADGNVSAPVAALIPATDGEFTTAPHPTVMVNISKSGVRQAELSLWDENSQGIYQTTIALAGTAGIVGLQLPQDAPQLEVGQRYKWTVAVVCDVANRQRDAVVEGWVQRGEMSASLTQELNAADALKQAQLYAANGFWYDTVATLAALRQSRPEDTTIAAQWQELLDSVGLTELAQEPVVSSPESEN</sequence>
<dbReference type="Pfam" id="PF06051">
    <property type="entry name" value="DUF928"/>
    <property type="match status" value="1"/>
</dbReference>
<evidence type="ECO:0000256" key="1">
    <source>
        <dbReference type="SAM" id="SignalP"/>
    </source>
</evidence>
<organism evidence="2">
    <name type="scientific">Planktothricoides sp. SpSt-374</name>
    <dbReference type="NCBI Taxonomy" id="2282167"/>
    <lineage>
        <taxon>Bacteria</taxon>
        <taxon>Bacillati</taxon>
        <taxon>Cyanobacteriota</taxon>
        <taxon>Cyanophyceae</taxon>
        <taxon>Oscillatoriophycideae</taxon>
        <taxon>Oscillatoriales</taxon>
        <taxon>Oscillatoriaceae</taxon>
        <taxon>Planktothricoides</taxon>
    </lineage>
</organism>
<evidence type="ECO:0000313" key="2">
    <source>
        <dbReference type="EMBL" id="HGF99858.1"/>
    </source>
</evidence>
<keyword evidence="1" id="KW-0732">Signal</keyword>
<comment type="caution">
    <text evidence="2">The sequence shown here is derived from an EMBL/GenBank/DDBJ whole genome shotgun (WGS) entry which is preliminary data.</text>
</comment>
<feature type="signal peptide" evidence="1">
    <location>
        <begin position="1"/>
        <end position="30"/>
    </location>
</feature>
<dbReference type="EMBL" id="DSPX01000039">
    <property type="protein sequence ID" value="HGF99858.1"/>
    <property type="molecule type" value="Genomic_DNA"/>
</dbReference>
<feature type="chain" id="PRO_5027768816" evidence="1">
    <location>
        <begin position="31"/>
        <end position="247"/>
    </location>
</feature>
<accession>A0A7C3VFN8</accession>
<proteinExistence type="predicted"/>
<name>A0A7C3VFN8_9CYAN</name>
<dbReference type="AlphaFoldDB" id="A0A7C3VFN8"/>